<feature type="DNA-binding region" description="HMG box" evidence="4">
    <location>
        <begin position="515"/>
        <end position="583"/>
    </location>
</feature>
<keyword evidence="8" id="KW-1185">Reference proteome</keyword>
<organism evidence="7 8">
    <name type="scientific">Coemansia pectinata</name>
    <dbReference type="NCBI Taxonomy" id="1052879"/>
    <lineage>
        <taxon>Eukaryota</taxon>
        <taxon>Fungi</taxon>
        <taxon>Fungi incertae sedis</taxon>
        <taxon>Zoopagomycota</taxon>
        <taxon>Kickxellomycotina</taxon>
        <taxon>Kickxellomycetes</taxon>
        <taxon>Kickxellales</taxon>
        <taxon>Kickxellaceae</taxon>
        <taxon>Coemansia</taxon>
    </lineage>
</organism>
<dbReference type="Gene3D" id="1.10.30.10">
    <property type="entry name" value="High mobility group box domain"/>
    <property type="match status" value="4"/>
</dbReference>
<feature type="region of interest" description="Disordered" evidence="5">
    <location>
        <begin position="136"/>
        <end position="168"/>
    </location>
</feature>
<feature type="compositionally biased region" description="Polar residues" evidence="5">
    <location>
        <begin position="666"/>
        <end position="685"/>
    </location>
</feature>
<feature type="domain" description="HMG box" evidence="6">
    <location>
        <begin position="43"/>
        <end position="111"/>
    </location>
</feature>
<feature type="region of interest" description="Disordered" evidence="5">
    <location>
        <begin position="814"/>
        <end position="863"/>
    </location>
</feature>
<evidence type="ECO:0000256" key="2">
    <source>
        <dbReference type="ARBA" id="ARBA00023125"/>
    </source>
</evidence>
<dbReference type="PROSITE" id="PS50118">
    <property type="entry name" value="HMG_BOX_2"/>
    <property type="match status" value="4"/>
</dbReference>
<feature type="domain" description="HMG box" evidence="6">
    <location>
        <begin position="370"/>
        <end position="438"/>
    </location>
</feature>
<dbReference type="GO" id="GO:0005634">
    <property type="term" value="C:nucleus"/>
    <property type="evidence" value="ECO:0007669"/>
    <property type="project" value="UniProtKB-SubCell"/>
</dbReference>
<feature type="region of interest" description="Disordered" evidence="5">
    <location>
        <begin position="461"/>
        <end position="498"/>
    </location>
</feature>
<feature type="region of interest" description="Disordered" evidence="5">
    <location>
        <begin position="711"/>
        <end position="731"/>
    </location>
</feature>
<gene>
    <name evidence="7" type="ORF">GGI19_002442</name>
</gene>
<dbReference type="CDD" id="cd00084">
    <property type="entry name" value="HMG-box_SF"/>
    <property type="match status" value="2"/>
</dbReference>
<keyword evidence="3 4" id="KW-0539">Nucleus</keyword>
<dbReference type="PANTHER" id="PTHR46318">
    <property type="entry name" value="UPSTREAM BINDING TRANSCRIPTION FACTOR"/>
    <property type="match status" value="1"/>
</dbReference>
<evidence type="ECO:0000313" key="8">
    <source>
        <dbReference type="Proteomes" id="UP001140011"/>
    </source>
</evidence>
<evidence type="ECO:0000259" key="6">
    <source>
        <dbReference type="PROSITE" id="PS50118"/>
    </source>
</evidence>
<dbReference type="Proteomes" id="UP001140011">
    <property type="component" value="Unassembled WGS sequence"/>
</dbReference>
<sequence length="908" mass="100359">MPLALADAFTAIADVFELVGARAKPIERTHGVTELERVLGPKPKLPLTISKLYHLDHAKAMSAQNPDLNSKEVKKLIAVQWENISEEERQTYRDRYSALKRQYKIDFAAYDARRKAFMQTRSGGFVSTAHLSELHSPTLSVSPGPPPEPERSSTPILPSSPSQPTVRFTEPQRSTLFLSPRPSLQPPLHQPQLRPMLSTLPGPVTQLAVRLTEPERSTLFTSPGPPLKPSKRLSEHEVVERELGPSPKPPAPASRMYCESMTKDILKENPRTPSIEAVRLAHVRWNSLSEEDRQPLNDRFDALKRQYDIDIAEYNARKDAFLSTYRELLSTVRLAESEPITLSISPGPVSQPSKQISEDKVVERELGPSPKPPAPASRMYCESMTKDILKENPRTPSIEAVRLAHVRWNSLSEEDRQPFNDRFDTLRRQYDIDIAEYNARKDVFLSSYNGSVSTARLVEPGPSTLSISPDPSPQPPARLAESERLTLSLSPGPPLKPTEQLYEDEVVERELGPKPKHPTSTQDIYRRDAVKDIRKENPEVHWKDAQSLADIRWKSLSEEDRQPFRDRHHALSKQYKIDIAAYSARKKAFLSTYNGSVSTARLAGPEHPTLPTLPGLPPQPTERRNEPECTMAFMSSRFNGLLSSPPPPPPVESFGSSRPTGPPMPSQSTLPSGTVSRPSNHSVLPSSVGPPDVAALAHSLAMSWLAEATLPGESPESTSLPLSSGGLPRPTMVSEHSISPILASAAATANLVQPVIPLESIPVDMRPMPLEFPNTIETVTFVESPALPFSTDHPAPETASPACAIPVNLVESVEPAEPLTPTKTKSKKKKKRAAEDDVQESTSLQRTKAKRAKGDMREGKKKHKLKIVVKTEDNVEEAMTNKESNNMVMDIVAQMSVSVVEQSAIPTA</sequence>
<dbReference type="InterPro" id="IPR051762">
    <property type="entry name" value="UBF1"/>
</dbReference>
<keyword evidence="2 4" id="KW-0238">DNA-binding</keyword>
<feature type="domain" description="HMG box" evidence="6">
    <location>
        <begin position="247"/>
        <end position="315"/>
    </location>
</feature>
<comment type="caution">
    <text evidence="7">The sequence shown here is derived from an EMBL/GenBank/DDBJ whole genome shotgun (WGS) entry which is preliminary data.</text>
</comment>
<dbReference type="EMBL" id="JANBUH010000120">
    <property type="protein sequence ID" value="KAJ2754388.1"/>
    <property type="molecule type" value="Genomic_DNA"/>
</dbReference>
<evidence type="ECO:0000256" key="1">
    <source>
        <dbReference type="ARBA" id="ARBA00004123"/>
    </source>
</evidence>
<feature type="region of interest" description="Disordered" evidence="5">
    <location>
        <begin position="638"/>
        <end position="690"/>
    </location>
</feature>
<accession>A0A9W8GVU1</accession>
<feature type="DNA-binding region" description="HMG box" evidence="4">
    <location>
        <begin position="43"/>
        <end position="111"/>
    </location>
</feature>
<dbReference type="SUPFAM" id="SSF47095">
    <property type="entry name" value="HMG-box"/>
    <property type="match status" value="4"/>
</dbReference>
<feature type="DNA-binding region" description="HMG box" evidence="4">
    <location>
        <begin position="370"/>
        <end position="438"/>
    </location>
</feature>
<evidence type="ECO:0000256" key="5">
    <source>
        <dbReference type="SAM" id="MobiDB-lite"/>
    </source>
</evidence>
<dbReference type="SMART" id="SM00398">
    <property type="entry name" value="HMG"/>
    <property type="match status" value="4"/>
</dbReference>
<feature type="domain" description="HMG box" evidence="6">
    <location>
        <begin position="515"/>
        <end position="583"/>
    </location>
</feature>
<protein>
    <recommendedName>
        <fullName evidence="6">HMG box domain-containing protein</fullName>
    </recommendedName>
</protein>
<evidence type="ECO:0000313" key="7">
    <source>
        <dbReference type="EMBL" id="KAJ2754388.1"/>
    </source>
</evidence>
<comment type="subcellular location">
    <subcellularLocation>
        <location evidence="1">Nucleus</location>
    </subcellularLocation>
</comment>
<name>A0A9W8GVU1_9FUNG</name>
<dbReference type="Pfam" id="PF00505">
    <property type="entry name" value="HMG_box"/>
    <property type="match status" value="3"/>
</dbReference>
<feature type="compositionally biased region" description="Polar residues" evidence="5">
    <location>
        <begin position="156"/>
        <end position="168"/>
    </location>
</feature>
<evidence type="ECO:0000256" key="3">
    <source>
        <dbReference type="ARBA" id="ARBA00023242"/>
    </source>
</evidence>
<feature type="region of interest" description="Disordered" evidence="5">
    <location>
        <begin position="602"/>
        <end position="625"/>
    </location>
</feature>
<proteinExistence type="predicted"/>
<dbReference type="PANTHER" id="PTHR46318:SF6">
    <property type="entry name" value="CHROMOSOME UNDETERMINED SCAFFOLD_121, WHOLE GENOME SHOTGUN SEQUENCE"/>
    <property type="match status" value="1"/>
</dbReference>
<dbReference type="OrthoDB" id="5550281at2759"/>
<dbReference type="InterPro" id="IPR036910">
    <property type="entry name" value="HMG_box_dom_sf"/>
</dbReference>
<dbReference type="InterPro" id="IPR009071">
    <property type="entry name" value="HMG_box_dom"/>
</dbReference>
<dbReference type="AlphaFoldDB" id="A0A9W8GVU1"/>
<feature type="DNA-binding region" description="HMG box" evidence="4">
    <location>
        <begin position="247"/>
        <end position="315"/>
    </location>
</feature>
<reference evidence="7" key="1">
    <citation type="submission" date="2022-07" db="EMBL/GenBank/DDBJ databases">
        <title>Phylogenomic reconstructions and comparative analyses of Kickxellomycotina fungi.</title>
        <authorList>
            <person name="Reynolds N.K."/>
            <person name="Stajich J.E."/>
            <person name="Barry K."/>
            <person name="Grigoriev I.V."/>
            <person name="Crous P."/>
            <person name="Smith M.E."/>
        </authorList>
    </citation>
    <scope>NUCLEOTIDE SEQUENCE</scope>
    <source>
        <strain evidence="7">BCRC 34297</strain>
    </source>
</reference>
<dbReference type="GO" id="GO:0003677">
    <property type="term" value="F:DNA binding"/>
    <property type="evidence" value="ECO:0007669"/>
    <property type="project" value="UniProtKB-UniRule"/>
</dbReference>
<evidence type="ECO:0000256" key="4">
    <source>
        <dbReference type="PROSITE-ProRule" id="PRU00267"/>
    </source>
</evidence>